<comment type="subcellular location">
    <subcellularLocation>
        <location evidence="1">Secreted</location>
        <location evidence="1">Cell wall</location>
    </subcellularLocation>
</comment>
<dbReference type="InterPro" id="IPR000743">
    <property type="entry name" value="Glyco_hydro_28"/>
</dbReference>
<evidence type="ECO:0000313" key="9">
    <source>
        <dbReference type="Proteomes" id="UP000075243"/>
    </source>
</evidence>
<feature type="chain" id="PRO_5007588879" evidence="7">
    <location>
        <begin position="28"/>
        <end position="378"/>
    </location>
</feature>
<keyword evidence="7" id="KW-0732">Signal</keyword>
<protein>
    <submittedName>
        <fullName evidence="8">Polygalacturonase</fullName>
    </submittedName>
</protein>
<evidence type="ECO:0000313" key="8">
    <source>
        <dbReference type="EMBL" id="KYP61935.1"/>
    </source>
</evidence>
<dbReference type="STRING" id="3821.A0A151T4F2"/>
<dbReference type="AlphaFoldDB" id="A0A151T4F2"/>
<dbReference type="Gramene" id="C.cajan_15983.t">
    <property type="protein sequence ID" value="C.cajan_15983.t"/>
    <property type="gene ID" value="C.cajan_15983"/>
</dbReference>
<keyword evidence="4 6" id="KW-0378">Hydrolase</keyword>
<keyword evidence="3" id="KW-0964">Secreted</keyword>
<keyword evidence="9" id="KW-1185">Reference proteome</keyword>
<dbReference type="Pfam" id="PF00295">
    <property type="entry name" value="Glyco_hydro_28"/>
    <property type="match status" value="1"/>
</dbReference>
<evidence type="ECO:0000256" key="1">
    <source>
        <dbReference type="ARBA" id="ARBA00004191"/>
    </source>
</evidence>
<dbReference type="PANTHER" id="PTHR31339">
    <property type="entry name" value="PECTIN LYASE-RELATED"/>
    <property type="match status" value="1"/>
</dbReference>
<feature type="signal peptide" evidence="7">
    <location>
        <begin position="1"/>
        <end position="27"/>
    </location>
</feature>
<keyword evidence="5 6" id="KW-0326">Glycosidase</keyword>
<evidence type="ECO:0000256" key="3">
    <source>
        <dbReference type="ARBA" id="ARBA00022512"/>
    </source>
</evidence>
<dbReference type="InterPro" id="IPR051801">
    <property type="entry name" value="GH28_Enzymes"/>
</dbReference>
<evidence type="ECO:0000256" key="5">
    <source>
        <dbReference type="ARBA" id="ARBA00023295"/>
    </source>
</evidence>
<dbReference type="PANTHER" id="PTHR31339:SF12">
    <property type="entry name" value="ENDO-POLYGALACTURONASE-LIKE PROTEIN"/>
    <property type="match status" value="1"/>
</dbReference>
<dbReference type="SUPFAM" id="SSF51126">
    <property type="entry name" value="Pectin lyase-like"/>
    <property type="match status" value="1"/>
</dbReference>
<dbReference type="GO" id="GO:0004650">
    <property type="term" value="F:polygalacturonase activity"/>
    <property type="evidence" value="ECO:0007669"/>
    <property type="project" value="InterPro"/>
</dbReference>
<organism evidence="8 9">
    <name type="scientific">Cajanus cajan</name>
    <name type="common">Pigeon pea</name>
    <name type="synonym">Cajanus indicus</name>
    <dbReference type="NCBI Taxonomy" id="3821"/>
    <lineage>
        <taxon>Eukaryota</taxon>
        <taxon>Viridiplantae</taxon>
        <taxon>Streptophyta</taxon>
        <taxon>Embryophyta</taxon>
        <taxon>Tracheophyta</taxon>
        <taxon>Spermatophyta</taxon>
        <taxon>Magnoliopsida</taxon>
        <taxon>eudicotyledons</taxon>
        <taxon>Gunneridae</taxon>
        <taxon>Pentapetalae</taxon>
        <taxon>rosids</taxon>
        <taxon>fabids</taxon>
        <taxon>Fabales</taxon>
        <taxon>Fabaceae</taxon>
        <taxon>Papilionoideae</taxon>
        <taxon>50 kb inversion clade</taxon>
        <taxon>NPAAA clade</taxon>
        <taxon>indigoferoid/millettioid clade</taxon>
        <taxon>Phaseoleae</taxon>
        <taxon>Cajanus</taxon>
    </lineage>
</organism>
<comment type="similarity">
    <text evidence="2 6">Belongs to the glycosyl hydrolase 28 family.</text>
</comment>
<evidence type="ECO:0000256" key="2">
    <source>
        <dbReference type="ARBA" id="ARBA00008834"/>
    </source>
</evidence>
<sequence>MNPCPKFSNVIEVILTVLLVGLQGVRIGECRVATRLDDLEYPAISCRKHSAVLTDFGGVGDGKTSNTKAFHCAISNLSHYASDGGALLVVPPGKWLTGSFNLTSHFTLFLQNEATILASQDESEWPALPVLPSYGRGRDAPDGRFSSLIFGTNLTDVVITGYNGTIDGQGSYWWDKFHKGELKLTRPYMIEIMFSDHIQISNLTLINSPSWFVHPIYSSDIIIQGLTILAPVDSPNTDGIDPDSCSNTRIEDCYIVSGDDCVAVKSGWDDYGIKFGMPSQHIIIRRLEYNVTYSARLEGIDNDPFTGICISNVTIHSGEKKLQWNCTDIEGVSSNVYPKPCELLPQKEEKIACPYPDDKVPIESVQLKTCSFESVSYF</sequence>
<dbReference type="GO" id="GO:0005975">
    <property type="term" value="P:carbohydrate metabolic process"/>
    <property type="evidence" value="ECO:0007669"/>
    <property type="project" value="InterPro"/>
</dbReference>
<proteinExistence type="inferred from homology"/>
<dbReference type="Gene3D" id="2.160.20.10">
    <property type="entry name" value="Single-stranded right-handed beta-helix, Pectin lyase-like"/>
    <property type="match status" value="1"/>
</dbReference>
<dbReference type="EMBL" id="CM003610">
    <property type="protein sequence ID" value="KYP61935.1"/>
    <property type="molecule type" value="Genomic_DNA"/>
</dbReference>
<evidence type="ECO:0000256" key="6">
    <source>
        <dbReference type="RuleBase" id="RU361169"/>
    </source>
</evidence>
<name>A0A151T4F2_CAJCA</name>
<dbReference type="OMA" id="FTIACLW"/>
<gene>
    <name evidence="8" type="ORF">KK1_016450</name>
</gene>
<dbReference type="InterPro" id="IPR011050">
    <property type="entry name" value="Pectin_lyase_fold/virulence"/>
</dbReference>
<accession>A0A151T4F2</accession>
<reference evidence="8 9" key="1">
    <citation type="journal article" date="2012" name="Nat. Biotechnol.">
        <title>Draft genome sequence of pigeonpea (Cajanus cajan), an orphan legume crop of resource-poor farmers.</title>
        <authorList>
            <person name="Varshney R.K."/>
            <person name="Chen W."/>
            <person name="Li Y."/>
            <person name="Bharti A.K."/>
            <person name="Saxena R.K."/>
            <person name="Schlueter J.A."/>
            <person name="Donoghue M.T."/>
            <person name="Azam S."/>
            <person name="Fan G."/>
            <person name="Whaley A.M."/>
            <person name="Farmer A.D."/>
            <person name="Sheridan J."/>
            <person name="Iwata A."/>
            <person name="Tuteja R."/>
            <person name="Penmetsa R.V."/>
            <person name="Wu W."/>
            <person name="Upadhyaya H.D."/>
            <person name="Yang S.P."/>
            <person name="Shah T."/>
            <person name="Saxena K.B."/>
            <person name="Michael T."/>
            <person name="McCombie W.R."/>
            <person name="Yang B."/>
            <person name="Zhang G."/>
            <person name="Yang H."/>
            <person name="Wang J."/>
            <person name="Spillane C."/>
            <person name="Cook D.R."/>
            <person name="May G.D."/>
            <person name="Xu X."/>
            <person name="Jackson S.A."/>
        </authorList>
    </citation>
    <scope>NUCLEOTIDE SEQUENCE [LARGE SCALE GENOMIC DNA]</scope>
    <source>
        <strain evidence="9">cv. Asha</strain>
    </source>
</reference>
<keyword evidence="3" id="KW-0134">Cell wall</keyword>
<dbReference type="InterPro" id="IPR012334">
    <property type="entry name" value="Pectin_lyas_fold"/>
</dbReference>
<dbReference type="Proteomes" id="UP000075243">
    <property type="component" value="Chromosome 8"/>
</dbReference>
<evidence type="ECO:0000256" key="4">
    <source>
        <dbReference type="ARBA" id="ARBA00022801"/>
    </source>
</evidence>
<evidence type="ECO:0000256" key="7">
    <source>
        <dbReference type="SAM" id="SignalP"/>
    </source>
</evidence>